<reference evidence="9" key="1">
    <citation type="submission" date="2020-11" db="EMBL/GenBank/DDBJ databases">
        <authorList>
            <person name="Tran Van P."/>
        </authorList>
    </citation>
    <scope>NUCLEOTIDE SEQUENCE</scope>
</reference>
<evidence type="ECO:0000259" key="7">
    <source>
        <dbReference type="Pfam" id="PF00501"/>
    </source>
</evidence>
<evidence type="ECO:0000256" key="3">
    <source>
        <dbReference type="ARBA" id="ARBA00037247"/>
    </source>
</evidence>
<comment type="function">
    <text evidence="3">Acyl-CoA synthases catalyze the initial reaction in fatty acid metabolism, by forming a thioester with CoA. Has some preference toward medium-chain substrates. Plays a role in adipocyte differentiation.</text>
</comment>
<dbReference type="SUPFAM" id="SSF56801">
    <property type="entry name" value="Acetyl-CoA synthetase-like"/>
    <property type="match status" value="1"/>
</dbReference>
<evidence type="ECO:0000256" key="5">
    <source>
        <dbReference type="ARBA" id="ARBA00047319"/>
    </source>
</evidence>
<accession>A0A7R8X1E9</accession>
<feature type="domain" description="AMP-binding enzyme C-terminal" evidence="8">
    <location>
        <begin position="158"/>
        <end position="233"/>
    </location>
</feature>
<dbReference type="EMBL" id="OB708930">
    <property type="protein sequence ID" value="CAD7238803.1"/>
    <property type="molecule type" value="Genomic_DNA"/>
</dbReference>
<gene>
    <name evidence="9" type="ORF">CTOB1V02_LOCUS16618</name>
</gene>
<feature type="non-terminal residue" evidence="9">
    <location>
        <position position="238"/>
    </location>
</feature>
<dbReference type="GO" id="GO:0031956">
    <property type="term" value="F:medium-chain fatty acid-CoA ligase activity"/>
    <property type="evidence" value="ECO:0007669"/>
    <property type="project" value="UniProtKB-EC"/>
</dbReference>
<sequence>MDKRSYDTSNLRTGVMAGSTCPVEVMKRVIEDMGADEMTIVYGQTEASPGITQTRDQDSFEIKTTTVGRALPNVEVKIIDPVEGVEVEPGVQGELCTRGYHVMKGYYKMEEATARAIDSEGWLHTGDLAVMDEQGYCTITGRIKDMIIRGGENIYPREIEEFLYGLDGVKDVQVVGIPSEKYQEEVAAFIQTKPEMELDETTVRDYCRERIAFFKIPRYVFFVDTYPTTASGKIQKYK</sequence>
<evidence type="ECO:0000256" key="4">
    <source>
        <dbReference type="ARBA" id="ARBA00039638"/>
    </source>
</evidence>
<dbReference type="AlphaFoldDB" id="A0A7R8X1E9"/>
<evidence type="ECO:0000259" key="8">
    <source>
        <dbReference type="Pfam" id="PF13193"/>
    </source>
</evidence>
<dbReference type="PANTHER" id="PTHR43201:SF5">
    <property type="entry name" value="MEDIUM-CHAIN ACYL-COA LIGASE ACSF2, MITOCHONDRIAL"/>
    <property type="match status" value="1"/>
</dbReference>
<dbReference type="Gene3D" id="3.30.300.30">
    <property type="match status" value="1"/>
</dbReference>
<dbReference type="Gene3D" id="3.40.50.12780">
    <property type="entry name" value="N-terminal domain of ligase-like"/>
    <property type="match status" value="1"/>
</dbReference>
<keyword evidence="2" id="KW-0436">Ligase</keyword>
<dbReference type="FunFam" id="3.30.300.30:FF:000008">
    <property type="entry name" value="2,3-dihydroxybenzoate-AMP ligase"/>
    <property type="match status" value="1"/>
</dbReference>
<organism evidence="9">
    <name type="scientific">Cyprideis torosa</name>
    <dbReference type="NCBI Taxonomy" id="163714"/>
    <lineage>
        <taxon>Eukaryota</taxon>
        <taxon>Metazoa</taxon>
        <taxon>Ecdysozoa</taxon>
        <taxon>Arthropoda</taxon>
        <taxon>Crustacea</taxon>
        <taxon>Oligostraca</taxon>
        <taxon>Ostracoda</taxon>
        <taxon>Podocopa</taxon>
        <taxon>Podocopida</taxon>
        <taxon>Cytherocopina</taxon>
        <taxon>Cytheroidea</taxon>
        <taxon>Cytherideidae</taxon>
        <taxon>Cyprideis</taxon>
    </lineage>
</organism>
<comment type="catalytic activity">
    <reaction evidence="5">
        <text>octanoate + ATP + CoA = octanoyl-CoA + AMP + diphosphate</text>
        <dbReference type="Rhea" id="RHEA:33631"/>
        <dbReference type="ChEBI" id="CHEBI:25646"/>
        <dbReference type="ChEBI" id="CHEBI:30616"/>
        <dbReference type="ChEBI" id="CHEBI:33019"/>
        <dbReference type="ChEBI" id="CHEBI:57287"/>
        <dbReference type="ChEBI" id="CHEBI:57386"/>
        <dbReference type="ChEBI" id="CHEBI:456215"/>
    </reaction>
</comment>
<evidence type="ECO:0000256" key="6">
    <source>
        <dbReference type="ARBA" id="ARBA00048277"/>
    </source>
</evidence>
<comment type="similarity">
    <text evidence="1">Belongs to the ATP-dependent AMP-binding enzyme family.</text>
</comment>
<evidence type="ECO:0000256" key="1">
    <source>
        <dbReference type="ARBA" id="ARBA00006432"/>
    </source>
</evidence>
<comment type="catalytic activity">
    <reaction evidence="6">
        <text>a medium-chain fatty acid + ATP + CoA = a medium-chain fatty acyl-CoA + AMP + diphosphate</text>
        <dbReference type="Rhea" id="RHEA:48340"/>
        <dbReference type="ChEBI" id="CHEBI:30616"/>
        <dbReference type="ChEBI" id="CHEBI:33019"/>
        <dbReference type="ChEBI" id="CHEBI:57287"/>
        <dbReference type="ChEBI" id="CHEBI:59558"/>
        <dbReference type="ChEBI" id="CHEBI:90546"/>
        <dbReference type="ChEBI" id="CHEBI:456215"/>
        <dbReference type="EC" id="6.2.1.2"/>
    </reaction>
</comment>
<evidence type="ECO:0000256" key="2">
    <source>
        <dbReference type="ARBA" id="ARBA00022598"/>
    </source>
</evidence>
<dbReference type="GO" id="GO:0006631">
    <property type="term" value="P:fatty acid metabolic process"/>
    <property type="evidence" value="ECO:0007669"/>
    <property type="project" value="TreeGrafter"/>
</dbReference>
<dbReference type="OrthoDB" id="10253115at2759"/>
<name>A0A7R8X1E9_9CRUS</name>
<dbReference type="InterPro" id="IPR042099">
    <property type="entry name" value="ANL_N_sf"/>
</dbReference>
<dbReference type="Pfam" id="PF13193">
    <property type="entry name" value="AMP-binding_C"/>
    <property type="match status" value="1"/>
</dbReference>
<feature type="domain" description="AMP-dependent synthetase/ligase" evidence="7">
    <location>
        <begin position="4"/>
        <end position="107"/>
    </location>
</feature>
<dbReference type="InterPro" id="IPR025110">
    <property type="entry name" value="AMP-bd_C"/>
</dbReference>
<dbReference type="Pfam" id="PF00501">
    <property type="entry name" value="AMP-binding"/>
    <property type="match status" value="1"/>
</dbReference>
<protein>
    <recommendedName>
        <fullName evidence="4">Medium-chain acyl-CoA ligase ACSF2, mitochondrial</fullName>
    </recommendedName>
</protein>
<proteinExistence type="inferred from homology"/>
<evidence type="ECO:0000313" key="9">
    <source>
        <dbReference type="EMBL" id="CAD7238803.1"/>
    </source>
</evidence>
<dbReference type="InterPro" id="IPR000873">
    <property type="entry name" value="AMP-dep_synth/lig_dom"/>
</dbReference>
<dbReference type="PANTHER" id="PTHR43201">
    <property type="entry name" value="ACYL-COA SYNTHETASE"/>
    <property type="match status" value="1"/>
</dbReference>
<dbReference type="InterPro" id="IPR045851">
    <property type="entry name" value="AMP-bd_C_sf"/>
</dbReference>